<name>A0A927DR22_KLEPN</name>
<evidence type="ECO:0000313" key="3">
    <source>
        <dbReference type="EMBL" id="MBD3720607.1"/>
    </source>
</evidence>
<protein>
    <submittedName>
        <fullName evidence="2">Uncharacterized protein</fullName>
    </submittedName>
</protein>
<dbReference type="Proteomes" id="UP000622731">
    <property type="component" value="Unassembled WGS sequence"/>
</dbReference>
<accession>A0A927DR22</accession>
<feature type="transmembrane region" description="Helical" evidence="1">
    <location>
        <begin position="33"/>
        <end position="49"/>
    </location>
</feature>
<dbReference type="EMBL" id="JACXTF010000004">
    <property type="protein sequence ID" value="MBD3720607.1"/>
    <property type="molecule type" value="Genomic_DNA"/>
</dbReference>
<keyword evidence="1" id="KW-0812">Transmembrane</keyword>
<dbReference type="AlphaFoldDB" id="A0A927DR22"/>
<proteinExistence type="predicted"/>
<dbReference type="EMBL" id="JACXTN010000008">
    <property type="protein sequence ID" value="MBD3710103.1"/>
    <property type="molecule type" value="Genomic_DNA"/>
</dbReference>
<reference evidence="2" key="1">
    <citation type="submission" date="2020-07" db="EMBL/GenBank/DDBJ databases">
        <title>Clinical and genomic characterization of carbapenemase-producing Enterobacterales causing secondary infections during the COVID-19 crisis at a New York City hospital.</title>
        <authorList>
            <person name="Gomez-Simmonds A."/>
            <person name="Annavajhala M.K."/>
            <person name="Uhlemann A.-C."/>
        </authorList>
    </citation>
    <scope>NUCLEOTIDE SEQUENCE</scope>
    <source>
        <strain evidence="3">NK1594</strain>
        <strain evidence="2">NK1677</strain>
    </source>
</reference>
<sequence>MKNIKREALLVPIIGLLILSYHMGYFLSDWPFWQVYAIPGAGLLCWSFWTEKRASSKDEPQEGKTTGQ</sequence>
<dbReference type="Proteomes" id="UP000616340">
    <property type="component" value="Unassembled WGS sequence"/>
</dbReference>
<feature type="transmembrane region" description="Helical" evidence="1">
    <location>
        <begin position="7"/>
        <end position="27"/>
    </location>
</feature>
<evidence type="ECO:0000313" key="2">
    <source>
        <dbReference type="EMBL" id="MBD3710103.1"/>
    </source>
</evidence>
<gene>
    <name evidence="3" type="ORF">IE988_30695</name>
    <name evidence="2" type="ORF">IE996_32115</name>
</gene>
<evidence type="ECO:0000313" key="4">
    <source>
        <dbReference type="Proteomes" id="UP000616340"/>
    </source>
</evidence>
<comment type="caution">
    <text evidence="2">The sequence shown here is derived from an EMBL/GenBank/DDBJ whole genome shotgun (WGS) entry which is preliminary data.</text>
</comment>
<keyword evidence="1" id="KW-1133">Transmembrane helix</keyword>
<organism evidence="2 4">
    <name type="scientific">Klebsiella pneumoniae</name>
    <dbReference type="NCBI Taxonomy" id="573"/>
    <lineage>
        <taxon>Bacteria</taxon>
        <taxon>Pseudomonadati</taxon>
        <taxon>Pseudomonadota</taxon>
        <taxon>Gammaproteobacteria</taxon>
        <taxon>Enterobacterales</taxon>
        <taxon>Enterobacteriaceae</taxon>
        <taxon>Klebsiella/Raoultella group</taxon>
        <taxon>Klebsiella</taxon>
        <taxon>Klebsiella pneumoniae complex</taxon>
    </lineage>
</organism>
<keyword evidence="1" id="KW-0472">Membrane</keyword>
<evidence type="ECO:0000256" key="1">
    <source>
        <dbReference type="SAM" id="Phobius"/>
    </source>
</evidence>